<evidence type="ECO:0000256" key="4">
    <source>
        <dbReference type="ARBA" id="ARBA00023002"/>
    </source>
</evidence>
<comment type="similarity">
    <text evidence="1">Belongs to the PheA/TfdB FAD monooxygenase family.</text>
</comment>
<dbReference type="GO" id="GO:0016709">
    <property type="term" value="F:oxidoreductase activity, acting on paired donors, with incorporation or reduction of molecular oxygen, NAD(P)H as one donor, and incorporation of one atom of oxygen"/>
    <property type="evidence" value="ECO:0007669"/>
    <property type="project" value="UniProtKB-ARBA"/>
</dbReference>
<dbReference type="Pfam" id="PF01494">
    <property type="entry name" value="FAD_binding_3"/>
    <property type="match status" value="1"/>
</dbReference>
<evidence type="ECO:0000256" key="3">
    <source>
        <dbReference type="ARBA" id="ARBA00022827"/>
    </source>
</evidence>
<dbReference type="PANTHER" id="PTHR43004">
    <property type="entry name" value="TRK SYSTEM POTASSIUM UPTAKE PROTEIN"/>
    <property type="match status" value="1"/>
</dbReference>
<evidence type="ECO:0000256" key="2">
    <source>
        <dbReference type="ARBA" id="ARBA00022630"/>
    </source>
</evidence>
<dbReference type="PANTHER" id="PTHR43004:SF5">
    <property type="entry name" value="FAD-BINDING DOMAIN-CONTAINING PROTEIN"/>
    <property type="match status" value="1"/>
</dbReference>
<feature type="domain" description="Phenol hydroxylase-like C-terminal dimerisation" evidence="6">
    <location>
        <begin position="403"/>
        <end position="562"/>
    </location>
</feature>
<dbReference type="AlphaFoldDB" id="A0AAD7IY42"/>
<dbReference type="Pfam" id="PF07976">
    <property type="entry name" value="Phe_hydrox_dim"/>
    <property type="match status" value="1"/>
</dbReference>
<dbReference type="Gene3D" id="3.30.9.10">
    <property type="entry name" value="D-Amino Acid Oxidase, subunit A, domain 2"/>
    <property type="match status" value="1"/>
</dbReference>
<reference evidence="7" key="1">
    <citation type="submission" date="2023-03" db="EMBL/GenBank/DDBJ databases">
        <title>Massive genome expansion in bonnet fungi (Mycena s.s.) driven by repeated elements and novel gene families across ecological guilds.</title>
        <authorList>
            <consortium name="Lawrence Berkeley National Laboratory"/>
            <person name="Harder C.B."/>
            <person name="Miyauchi S."/>
            <person name="Viragh M."/>
            <person name="Kuo A."/>
            <person name="Thoen E."/>
            <person name="Andreopoulos B."/>
            <person name="Lu D."/>
            <person name="Skrede I."/>
            <person name="Drula E."/>
            <person name="Henrissat B."/>
            <person name="Morin E."/>
            <person name="Kohler A."/>
            <person name="Barry K."/>
            <person name="LaButti K."/>
            <person name="Morin E."/>
            <person name="Salamov A."/>
            <person name="Lipzen A."/>
            <person name="Mereny Z."/>
            <person name="Hegedus B."/>
            <person name="Baldrian P."/>
            <person name="Stursova M."/>
            <person name="Weitz H."/>
            <person name="Taylor A."/>
            <person name="Grigoriev I.V."/>
            <person name="Nagy L.G."/>
            <person name="Martin F."/>
            <person name="Kauserud H."/>
        </authorList>
    </citation>
    <scope>NUCLEOTIDE SEQUENCE</scope>
    <source>
        <strain evidence="7">CBHHK188m</strain>
    </source>
</reference>
<dbReference type="GO" id="GO:0071949">
    <property type="term" value="F:FAD binding"/>
    <property type="evidence" value="ECO:0007669"/>
    <property type="project" value="InterPro"/>
</dbReference>
<keyword evidence="4" id="KW-0560">Oxidoreductase</keyword>
<comment type="caution">
    <text evidence="7">The sequence shown here is derived from an EMBL/GenBank/DDBJ whole genome shotgun (WGS) entry which is preliminary data.</text>
</comment>
<evidence type="ECO:0000256" key="1">
    <source>
        <dbReference type="ARBA" id="ARBA00007801"/>
    </source>
</evidence>
<organism evidence="7 8">
    <name type="scientific">Mycena maculata</name>
    <dbReference type="NCBI Taxonomy" id="230809"/>
    <lineage>
        <taxon>Eukaryota</taxon>
        <taxon>Fungi</taxon>
        <taxon>Dikarya</taxon>
        <taxon>Basidiomycota</taxon>
        <taxon>Agaricomycotina</taxon>
        <taxon>Agaricomycetes</taxon>
        <taxon>Agaricomycetidae</taxon>
        <taxon>Agaricales</taxon>
        <taxon>Marasmiineae</taxon>
        <taxon>Mycenaceae</taxon>
        <taxon>Mycena</taxon>
    </lineage>
</organism>
<dbReference type="InterPro" id="IPR036249">
    <property type="entry name" value="Thioredoxin-like_sf"/>
</dbReference>
<evidence type="ECO:0000313" key="7">
    <source>
        <dbReference type="EMBL" id="KAJ7751763.1"/>
    </source>
</evidence>
<accession>A0AAD7IY42</accession>
<gene>
    <name evidence="7" type="ORF">DFH07DRAFT_745336</name>
</gene>
<sequence length="565" mass="62308">MGKFLLSTTSLDVLTSWVEQEAKDDMTCYGRAATMWPRTMEILDQLDLADGLLQVGIVTRDSMHFRDGKRFPGGYLFATRMDKLGMPTPDTFFKFALQVRQRWTEEEFSAALAKEGVQPHLKTRIEGFTINEGAEDGYPVTVQARDLAKDEVFQIKTKYLIGADGARSTVRALAGIPFVGERTTNRFIRIDALVKTDLPNCRSLNSIDSKSHGQILWCPLDGGFTRIGYVFSQALIEKYGGLEGVTQEVIANEAIEALKPFKLEFVQIDWFTLYGVGQAIAETFFTQNRVFLAGDACHTHSSGAAQGLNTGIHDAVNLSWKLALNLLSLGKKTLLNSYTEERKPSAQKVIDNDKTISTLMAGQYPPRFQGRKEHPRCAPWNSDLLTEWYTDSSTQMFTDSLNVENMSSAATITPGHRGPDVYLSCVGTGTQIRLHQVLKNDAKFHIVVFAGTPALSSPAIRELNSALNATTAFTHVFPATQVFRFTTLTAATGNSTTDVLGVPPFGGGRLYFDPEARAHAIYGVDVSRGAIIVFRPDGWVGCVVALEDVHELGQYFGEFLVPISD</sequence>
<dbReference type="SUPFAM" id="SSF51905">
    <property type="entry name" value="FAD/NAD(P)-binding domain"/>
    <property type="match status" value="1"/>
</dbReference>
<dbReference type="InterPro" id="IPR050641">
    <property type="entry name" value="RIFMO-like"/>
</dbReference>
<dbReference type="SUPFAM" id="SSF52833">
    <property type="entry name" value="Thioredoxin-like"/>
    <property type="match status" value="1"/>
</dbReference>
<dbReference type="InterPro" id="IPR002938">
    <property type="entry name" value="FAD-bd"/>
</dbReference>
<protein>
    <submittedName>
        <fullName evidence="7">FAD binding domain-containing protein</fullName>
    </submittedName>
</protein>
<dbReference type="Proteomes" id="UP001215280">
    <property type="component" value="Unassembled WGS sequence"/>
</dbReference>
<evidence type="ECO:0000313" key="8">
    <source>
        <dbReference type="Proteomes" id="UP001215280"/>
    </source>
</evidence>
<keyword evidence="2" id="KW-0285">Flavoprotein</keyword>
<proteinExistence type="inferred from homology"/>
<evidence type="ECO:0000259" key="5">
    <source>
        <dbReference type="Pfam" id="PF01494"/>
    </source>
</evidence>
<dbReference type="SUPFAM" id="SSF54373">
    <property type="entry name" value="FAD-linked reductases, C-terminal domain"/>
    <property type="match status" value="1"/>
</dbReference>
<keyword evidence="3" id="KW-0274">FAD</keyword>
<keyword evidence="8" id="KW-1185">Reference proteome</keyword>
<evidence type="ECO:0000259" key="6">
    <source>
        <dbReference type="Pfam" id="PF07976"/>
    </source>
</evidence>
<dbReference type="PRINTS" id="PR00420">
    <property type="entry name" value="RNGMNOXGNASE"/>
</dbReference>
<feature type="domain" description="FAD-binding" evidence="5">
    <location>
        <begin position="24"/>
        <end position="352"/>
    </location>
</feature>
<dbReference type="InterPro" id="IPR036188">
    <property type="entry name" value="FAD/NAD-bd_sf"/>
</dbReference>
<dbReference type="InterPro" id="IPR038220">
    <property type="entry name" value="PHOX_C_sf"/>
</dbReference>
<dbReference type="InterPro" id="IPR012941">
    <property type="entry name" value="Phe_hydrox_C_dim_dom"/>
</dbReference>
<name>A0AAD7IY42_9AGAR</name>
<dbReference type="Gene3D" id="3.50.50.60">
    <property type="entry name" value="FAD/NAD(P)-binding domain"/>
    <property type="match status" value="1"/>
</dbReference>
<dbReference type="EMBL" id="JARJLG010000077">
    <property type="protein sequence ID" value="KAJ7751763.1"/>
    <property type="molecule type" value="Genomic_DNA"/>
</dbReference>
<dbReference type="Gene3D" id="3.40.30.20">
    <property type="match status" value="1"/>
</dbReference>